<dbReference type="Proteomes" id="UP000292568">
    <property type="component" value="Unassembled WGS sequence"/>
</dbReference>
<proteinExistence type="predicted"/>
<dbReference type="AlphaFoldDB" id="A0A4Q5A0J6"/>
<accession>A0A4Q5A0J6</accession>
<evidence type="ECO:0000313" key="1">
    <source>
        <dbReference type="EMBL" id="RYQ08834.1"/>
    </source>
</evidence>
<sequence length="84" mass="9524">MDDVNRQVVEIAKQCINVIKHVSSDEADYMESFLDVGEPDLAIVRALDTACANPEILKQIPESVKELTKDPDYPEIQRFADLFE</sequence>
<evidence type="ECO:0000313" key="2">
    <source>
        <dbReference type="Proteomes" id="UP000292568"/>
    </source>
</evidence>
<protein>
    <submittedName>
        <fullName evidence="1">Uncharacterized protein</fullName>
    </submittedName>
</protein>
<name>A0A4Q5A0J6_9BIFI</name>
<comment type="caution">
    <text evidence="1">The sequence shown here is derived from an EMBL/GenBank/DDBJ whole genome shotgun (WGS) entry which is preliminary data.</text>
</comment>
<reference evidence="1 2" key="1">
    <citation type="submission" date="2018-12" db="EMBL/GenBank/DDBJ databases">
        <title>Unveiling genomic diversity among members of the Bifidobacterium pseudolongum species, a widely distributed gut commensal of the animal kingdom.</title>
        <authorList>
            <person name="Lugli G.A."/>
            <person name="Duranti S."/>
            <person name="Albert K."/>
            <person name="Mancabelli L."/>
            <person name="Napoli S."/>
            <person name="Viappiani A."/>
            <person name="Anzalone R."/>
            <person name="Longhi G."/>
            <person name="Milani C."/>
            <person name="Turroni F."/>
            <person name="Alessandri G."/>
            <person name="Sela D.A."/>
            <person name="Van Sinderen D."/>
            <person name="Ventura M."/>
        </authorList>
    </citation>
    <scope>NUCLEOTIDE SEQUENCE [LARGE SCALE GENOMIC DNA]</scope>
    <source>
        <strain evidence="1 2">2093B</strain>
    </source>
</reference>
<dbReference type="EMBL" id="RYUH01000014">
    <property type="protein sequence ID" value="RYQ08834.1"/>
    <property type="molecule type" value="Genomic_DNA"/>
</dbReference>
<organism evidence="1 2">
    <name type="scientific">Bifidobacterium pseudolongum subsp. globosum</name>
    <dbReference type="NCBI Taxonomy" id="1690"/>
    <lineage>
        <taxon>Bacteria</taxon>
        <taxon>Bacillati</taxon>
        <taxon>Actinomycetota</taxon>
        <taxon>Actinomycetes</taxon>
        <taxon>Bifidobacteriales</taxon>
        <taxon>Bifidobacteriaceae</taxon>
        <taxon>Bifidobacterium</taxon>
    </lineage>
</organism>
<dbReference type="RefSeq" id="WP_129897901.1">
    <property type="nucleotide sequence ID" value="NZ_RYUH01000014.1"/>
</dbReference>
<gene>
    <name evidence="1" type="ORF">PG2093B_1388</name>
</gene>